<evidence type="ECO:0000313" key="3">
    <source>
        <dbReference type="Proteomes" id="UP000747542"/>
    </source>
</evidence>
<comment type="caution">
    <text evidence="2">The sequence shown here is derived from an EMBL/GenBank/DDBJ whole genome shotgun (WGS) entry which is preliminary data.</text>
</comment>
<sequence length="97" mass="10635">MKVVVTLLVVVVTLLHYGEAVKCYNKKVVECTGSCFTKKDKDDKILELGCHGTQKEGSTTGEGVVINYCNKDKCNSAVSNSFNFALLTLGVLLYRLK</sequence>
<dbReference type="InterPro" id="IPR045860">
    <property type="entry name" value="Snake_toxin-like_sf"/>
</dbReference>
<reference evidence="2" key="1">
    <citation type="journal article" date="2021" name="Sci. Adv.">
        <title>The American lobster genome reveals insights on longevity, neural, and immune adaptations.</title>
        <authorList>
            <person name="Polinski J.M."/>
            <person name="Zimin A.V."/>
            <person name="Clark K.F."/>
            <person name="Kohn A.B."/>
            <person name="Sadowski N."/>
            <person name="Timp W."/>
            <person name="Ptitsyn A."/>
            <person name="Khanna P."/>
            <person name="Romanova D.Y."/>
            <person name="Williams P."/>
            <person name="Greenwood S.J."/>
            <person name="Moroz L.L."/>
            <person name="Walt D.R."/>
            <person name="Bodnar A.G."/>
        </authorList>
    </citation>
    <scope>NUCLEOTIDE SEQUENCE</scope>
    <source>
        <strain evidence="2">GMGI-L3</strain>
    </source>
</reference>
<evidence type="ECO:0000313" key="2">
    <source>
        <dbReference type="EMBL" id="KAG7175421.1"/>
    </source>
</evidence>
<dbReference type="Proteomes" id="UP000747542">
    <property type="component" value="Unassembled WGS sequence"/>
</dbReference>
<dbReference type="AlphaFoldDB" id="A0A8J5N960"/>
<keyword evidence="1" id="KW-0732">Signal</keyword>
<proteinExistence type="predicted"/>
<dbReference type="SUPFAM" id="SSF57302">
    <property type="entry name" value="Snake toxin-like"/>
    <property type="match status" value="1"/>
</dbReference>
<name>A0A8J5N960_HOMAM</name>
<keyword evidence="3" id="KW-1185">Reference proteome</keyword>
<organism evidence="2 3">
    <name type="scientific">Homarus americanus</name>
    <name type="common">American lobster</name>
    <dbReference type="NCBI Taxonomy" id="6706"/>
    <lineage>
        <taxon>Eukaryota</taxon>
        <taxon>Metazoa</taxon>
        <taxon>Ecdysozoa</taxon>
        <taxon>Arthropoda</taxon>
        <taxon>Crustacea</taxon>
        <taxon>Multicrustacea</taxon>
        <taxon>Malacostraca</taxon>
        <taxon>Eumalacostraca</taxon>
        <taxon>Eucarida</taxon>
        <taxon>Decapoda</taxon>
        <taxon>Pleocyemata</taxon>
        <taxon>Astacidea</taxon>
        <taxon>Nephropoidea</taxon>
        <taxon>Nephropidae</taxon>
        <taxon>Homarus</taxon>
    </lineage>
</organism>
<feature type="signal peptide" evidence="1">
    <location>
        <begin position="1"/>
        <end position="20"/>
    </location>
</feature>
<protein>
    <submittedName>
        <fullName evidence="2">Uncharacterized protein</fullName>
    </submittedName>
</protein>
<feature type="chain" id="PRO_5035213442" evidence="1">
    <location>
        <begin position="21"/>
        <end position="97"/>
    </location>
</feature>
<dbReference type="EMBL" id="JAHLQT010006108">
    <property type="protein sequence ID" value="KAG7175421.1"/>
    <property type="molecule type" value="Genomic_DNA"/>
</dbReference>
<gene>
    <name evidence="2" type="ORF">Hamer_G001509</name>
</gene>
<evidence type="ECO:0000256" key="1">
    <source>
        <dbReference type="SAM" id="SignalP"/>
    </source>
</evidence>
<accession>A0A8J5N960</accession>